<feature type="non-terminal residue" evidence="1">
    <location>
        <position position="170"/>
    </location>
</feature>
<comment type="caution">
    <text evidence="1">The sequence shown here is derived from an EMBL/GenBank/DDBJ whole genome shotgun (WGS) entry which is preliminary data.</text>
</comment>
<keyword evidence="2" id="KW-1185">Reference proteome</keyword>
<dbReference type="Proteomes" id="UP000192247">
    <property type="component" value="Unassembled WGS sequence"/>
</dbReference>
<proteinExistence type="predicted"/>
<sequence>MSFAAPENPVMAGSVLQQQHPLAALGFDPAAWYQWAAATARPMLEGHRLGAAALALSLSRPASRRVPIQGMVVFSERVGLHLPSMVPFTVESLQVVGVQTVANERLRNARRGVGDAVERRGRQTLSINRTTSVRRELKNAPPPRQRTLELAGLDGRRPLVNIDHQQHIRQ</sequence>
<name>A0A1V9WYC4_9ACAR</name>
<accession>A0A1V9WYC4</accession>
<gene>
    <name evidence="1" type="ORF">BIW11_14286</name>
</gene>
<evidence type="ECO:0000313" key="2">
    <source>
        <dbReference type="Proteomes" id="UP000192247"/>
    </source>
</evidence>
<dbReference type="InParanoid" id="A0A1V9WYC4"/>
<dbReference type="AlphaFoldDB" id="A0A1V9WYC4"/>
<reference evidence="1 2" key="1">
    <citation type="journal article" date="2017" name="Gigascience">
        <title>Draft genome of the honey bee ectoparasitic mite, Tropilaelaps mercedesae, is shaped by the parasitic life history.</title>
        <authorList>
            <person name="Dong X."/>
            <person name="Armstrong S.D."/>
            <person name="Xia D."/>
            <person name="Makepeace B.L."/>
            <person name="Darby A.C."/>
            <person name="Kadowaki T."/>
        </authorList>
    </citation>
    <scope>NUCLEOTIDE SEQUENCE [LARGE SCALE GENOMIC DNA]</scope>
    <source>
        <strain evidence="1">Wuxi-XJTLU</strain>
    </source>
</reference>
<organism evidence="1 2">
    <name type="scientific">Tropilaelaps mercedesae</name>
    <dbReference type="NCBI Taxonomy" id="418985"/>
    <lineage>
        <taxon>Eukaryota</taxon>
        <taxon>Metazoa</taxon>
        <taxon>Ecdysozoa</taxon>
        <taxon>Arthropoda</taxon>
        <taxon>Chelicerata</taxon>
        <taxon>Arachnida</taxon>
        <taxon>Acari</taxon>
        <taxon>Parasitiformes</taxon>
        <taxon>Mesostigmata</taxon>
        <taxon>Gamasina</taxon>
        <taxon>Dermanyssoidea</taxon>
        <taxon>Laelapidae</taxon>
        <taxon>Tropilaelaps</taxon>
    </lineage>
</organism>
<protein>
    <submittedName>
        <fullName evidence="1">Uncharacterized protein</fullName>
    </submittedName>
</protein>
<dbReference type="EMBL" id="MNPL01033288">
    <property type="protein sequence ID" value="OQR66238.1"/>
    <property type="molecule type" value="Genomic_DNA"/>
</dbReference>
<evidence type="ECO:0000313" key="1">
    <source>
        <dbReference type="EMBL" id="OQR66238.1"/>
    </source>
</evidence>